<evidence type="ECO:0000313" key="7">
    <source>
        <dbReference type="EMBL" id="EPT00444.1"/>
    </source>
</evidence>
<sequence length="489" mass="53632">MLHSLFVGLALVLPIATQQIQDIWTTSSDQKTLFQYKNLANDPINFTSSASASASANILVDRKTAYQEMIGFGAALTDSSAKLLNELKSKDSDKYWNLLKYMFDPTDGAEAAGMTFLRVPLGASDFSDKSYTYDDTTNDQSLAKFDVDTAPTYLFDVISDIQSINSVVKVHVCPWSPPGWMKDGGKIGGGKFTSSYTKTYAQYLLKSLQGFQEKGITAHAISIQNEPQNSNPTYPTALIPASYEAKIGSELRALMDSNGFKDTIIVAYEHNWDDAGAYPVEVMKDAGDSFAGAAFHCYAGNVGDQDEFHSAYPNKDIYFTECTGTFHGNWWSDLKWYLNNIFIGSVNHNSKNGAMWNLVLDGNGQPLLPGTNSCGGTNPCRGVVTLNSDGSYEPNQEFYAIAQASKAVIPKDKNGPFGQRIASIVSGSDDLVVTAYETKRSSAQDWLRYSLVVLNQGDATSATIEFEDKKAEYKFPTGVTTLWWYAEGN</sequence>
<dbReference type="PANTHER" id="PTHR11069:SF23">
    <property type="entry name" value="LYSOSOMAL ACID GLUCOSYLCERAMIDASE"/>
    <property type="match status" value="1"/>
</dbReference>
<dbReference type="eggNOG" id="KOG2566">
    <property type="taxonomic scope" value="Eukaryota"/>
</dbReference>
<accession>S8EB00</accession>
<feature type="domain" description="Glycosyl hydrolase family 30 TIM-barrel" evidence="6">
    <location>
        <begin position="71"/>
        <end position="366"/>
    </location>
</feature>
<evidence type="ECO:0000256" key="3">
    <source>
        <dbReference type="ARBA" id="ARBA00022801"/>
    </source>
</evidence>
<name>S8EB00_FOMSC</name>
<keyword evidence="4" id="KW-0326">Glycosidase</keyword>
<evidence type="ECO:0000259" key="6">
    <source>
        <dbReference type="Pfam" id="PF02055"/>
    </source>
</evidence>
<dbReference type="STRING" id="743788.S8EB00"/>
<evidence type="ECO:0000256" key="5">
    <source>
        <dbReference type="SAM" id="SignalP"/>
    </source>
</evidence>
<dbReference type="Pfam" id="PF02055">
    <property type="entry name" value="Glyco_hydro_30"/>
    <property type="match status" value="1"/>
</dbReference>
<dbReference type="InterPro" id="IPR013780">
    <property type="entry name" value="Glyco_hydro_b"/>
</dbReference>
<dbReference type="InterPro" id="IPR017853">
    <property type="entry name" value="GH"/>
</dbReference>
<proteinExistence type="inferred from homology"/>
<keyword evidence="8" id="KW-1185">Reference proteome</keyword>
<dbReference type="GO" id="GO:0016020">
    <property type="term" value="C:membrane"/>
    <property type="evidence" value="ECO:0007669"/>
    <property type="project" value="GOC"/>
</dbReference>
<organism evidence="7 8">
    <name type="scientific">Fomitopsis schrenkii</name>
    <name type="common">Brown rot fungus</name>
    <dbReference type="NCBI Taxonomy" id="2126942"/>
    <lineage>
        <taxon>Eukaryota</taxon>
        <taxon>Fungi</taxon>
        <taxon>Dikarya</taxon>
        <taxon>Basidiomycota</taxon>
        <taxon>Agaricomycotina</taxon>
        <taxon>Agaricomycetes</taxon>
        <taxon>Polyporales</taxon>
        <taxon>Fomitopsis</taxon>
    </lineage>
</organism>
<dbReference type="Gene3D" id="3.20.20.80">
    <property type="entry name" value="Glycosidases"/>
    <property type="match status" value="1"/>
</dbReference>
<evidence type="ECO:0000256" key="2">
    <source>
        <dbReference type="ARBA" id="ARBA00022729"/>
    </source>
</evidence>
<dbReference type="GO" id="GO:0004348">
    <property type="term" value="F:glucosylceramidase activity"/>
    <property type="evidence" value="ECO:0007669"/>
    <property type="project" value="InterPro"/>
</dbReference>
<evidence type="ECO:0000256" key="4">
    <source>
        <dbReference type="RuleBase" id="RU361188"/>
    </source>
</evidence>
<dbReference type="HOGENOM" id="CLU_014379_2_0_1"/>
<evidence type="ECO:0000313" key="8">
    <source>
        <dbReference type="Proteomes" id="UP000015241"/>
    </source>
</evidence>
<keyword evidence="2 5" id="KW-0732">Signal</keyword>
<gene>
    <name evidence="7" type="ORF">FOMPIDRAFT_52657</name>
</gene>
<dbReference type="InterPro" id="IPR033453">
    <property type="entry name" value="Glyco_hydro_30_TIM-barrel"/>
</dbReference>
<dbReference type="OrthoDB" id="2779673at2759"/>
<reference evidence="7 8" key="1">
    <citation type="journal article" date="2012" name="Science">
        <title>The Paleozoic origin of enzymatic lignin decomposition reconstructed from 31 fungal genomes.</title>
        <authorList>
            <person name="Floudas D."/>
            <person name="Binder M."/>
            <person name="Riley R."/>
            <person name="Barry K."/>
            <person name="Blanchette R.A."/>
            <person name="Henrissat B."/>
            <person name="Martinez A.T."/>
            <person name="Otillar R."/>
            <person name="Spatafora J.W."/>
            <person name="Yadav J.S."/>
            <person name="Aerts A."/>
            <person name="Benoit I."/>
            <person name="Boyd A."/>
            <person name="Carlson A."/>
            <person name="Copeland A."/>
            <person name="Coutinho P.M."/>
            <person name="de Vries R.P."/>
            <person name="Ferreira P."/>
            <person name="Findley K."/>
            <person name="Foster B."/>
            <person name="Gaskell J."/>
            <person name="Glotzer D."/>
            <person name="Gorecki P."/>
            <person name="Heitman J."/>
            <person name="Hesse C."/>
            <person name="Hori C."/>
            <person name="Igarashi K."/>
            <person name="Jurgens J.A."/>
            <person name="Kallen N."/>
            <person name="Kersten P."/>
            <person name="Kohler A."/>
            <person name="Kuees U."/>
            <person name="Kumar T.K.A."/>
            <person name="Kuo A."/>
            <person name="LaButti K."/>
            <person name="Larrondo L.F."/>
            <person name="Lindquist E."/>
            <person name="Ling A."/>
            <person name="Lombard V."/>
            <person name="Lucas S."/>
            <person name="Lundell T."/>
            <person name="Martin R."/>
            <person name="McLaughlin D.J."/>
            <person name="Morgenstern I."/>
            <person name="Morin E."/>
            <person name="Murat C."/>
            <person name="Nagy L.G."/>
            <person name="Nolan M."/>
            <person name="Ohm R.A."/>
            <person name="Patyshakuliyeva A."/>
            <person name="Rokas A."/>
            <person name="Ruiz-Duenas F.J."/>
            <person name="Sabat G."/>
            <person name="Salamov A."/>
            <person name="Samejima M."/>
            <person name="Schmutz J."/>
            <person name="Slot J.C."/>
            <person name="St John F."/>
            <person name="Stenlid J."/>
            <person name="Sun H."/>
            <person name="Sun S."/>
            <person name="Syed K."/>
            <person name="Tsang A."/>
            <person name="Wiebenga A."/>
            <person name="Young D."/>
            <person name="Pisabarro A."/>
            <person name="Eastwood D.C."/>
            <person name="Martin F."/>
            <person name="Cullen D."/>
            <person name="Grigoriev I.V."/>
            <person name="Hibbett D.S."/>
        </authorList>
    </citation>
    <scope>NUCLEOTIDE SEQUENCE</scope>
    <source>
        <strain evidence="8">FP-58527</strain>
    </source>
</reference>
<evidence type="ECO:0000256" key="1">
    <source>
        <dbReference type="ARBA" id="ARBA00005382"/>
    </source>
</evidence>
<dbReference type="PANTHER" id="PTHR11069">
    <property type="entry name" value="GLUCOSYLCERAMIDASE"/>
    <property type="match status" value="1"/>
</dbReference>
<dbReference type="Gene3D" id="2.60.40.1180">
    <property type="entry name" value="Golgi alpha-mannosidase II"/>
    <property type="match status" value="1"/>
</dbReference>
<comment type="similarity">
    <text evidence="1 4">Belongs to the glycosyl hydrolase 30 family.</text>
</comment>
<dbReference type="EMBL" id="KE504149">
    <property type="protein sequence ID" value="EPT00444.1"/>
    <property type="molecule type" value="Genomic_DNA"/>
</dbReference>
<keyword evidence="3 4" id="KW-0378">Hydrolase</keyword>
<feature type="signal peptide" evidence="5">
    <location>
        <begin position="1"/>
        <end position="17"/>
    </location>
</feature>
<dbReference type="AlphaFoldDB" id="S8EB00"/>
<dbReference type="GO" id="GO:0006680">
    <property type="term" value="P:glucosylceramide catabolic process"/>
    <property type="evidence" value="ECO:0007669"/>
    <property type="project" value="TreeGrafter"/>
</dbReference>
<protein>
    <recommendedName>
        <fullName evidence="6">Glycosyl hydrolase family 30 TIM-barrel domain-containing protein</fullName>
    </recommendedName>
</protein>
<dbReference type="InterPro" id="IPR001139">
    <property type="entry name" value="Glyco_hydro_30"/>
</dbReference>
<feature type="chain" id="PRO_5004550351" description="Glycosyl hydrolase family 30 TIM-barrel domain-containing protein" evidence="5">
    <location>
        <begin position="18"/>
        <end position="489"/>
    </location>
</feature>
<dbReference type="InParanoid" id="S8EB00"/>
<dbReference type="SUPFAM" id="SSF51445">
    <property type="entry name" value="(Trans)glycosidases"/>
    <property type="match status" value="1"/>
</dbReference>
<dbReference type="Proteomes" id="UP000015241">
    <property type="component" value="Unassembled WGS sequence"/>
</dbReference>